<proteinExistence type="predicted"/>
<dbReference type="RefSeq" id="WP_117363520.1">
    <property type="nucleotide sequence ID" value="NZ_CP024047.1"/>
</dbReference>
<dbReference type="GeneID" id="37643204"/>
<dbReference type="OrthoDB" id="163840at2157"/>
<dbReference type="Proteomes" id="UP000258707">
    <property type="component" value="Chromosome"/>
</dbReference>
<sequence>MVNSFDSDESVVSLDDLDSLASLDTASESFEPAEDVSLEHLGLELVRHRHDRINELYYEAGCSDAAAEAVALAELGLTPAWISTLMTATGRSNVSAQTVATLIEECTV</sequence>
<protein>
    <submittedName>
        <fullName evidence="2">Uncharacterized protein</fullName>
    </submittedName>
</protein>
<organism evidence="2 3">
    <name type="scientific">Natrarchaeobaculum sulfurireducens</name>
    <dbReference type="NCBI Taxonomy" id="2044521"/>
    <lineage>
        <taxon>Archaea</taxon>
        <taxon>Methanobacteriati</taxon>
        <taxon>Methanobacteriota</taxon>
        <taxon>Stenosarchaea group</taxon>
        <taxon>Halobacteria</taxon>
        <taxon>Halobacteriales</taxon>
        <taxon>Natrialbaceae</taxon>
        <taxon>Natrarchaeobaculum</taxon>
    </lineage>
</organism>
<evidence type="ECO:0000313" key="2">
    <source>
        <dbReference type="EMBL" id="AXR82703.1"/>
    </source>
</evidence>
<dbReference type="KEGG" id="nan:AArc1_0993"/>
<keyword evidence="3" id="KW-1185">Reference proteome</keyword>
<gene>
    <name evidence="1" type="ORF">AArc1_0993</name>
    <name evidence="2" type="ORF">AArcMg_2713</name>
</gene>
<dbReference type="EMBL" id="CP027033">
    <property type="protein sequence ID" value="AXR82703.1"/>
    <property type="molecule type" value="Genomic_DNA"/>
</dbReference>
<dbReference type="Proteomes" id="UP000258613">
    <property type="component" value="Chromosome"/>
</dbReference>
<evidence type="ECO:0000313" key="4">
    <source>
        <dbReference type="Proteomes" id="UP000258707"/>
    </source>
</evidence>
<accession>A0A346PT58</accession>
<reference evidence="4" key="1">
    <citation type="submission" date="2017-10" db="EMBL/GenBank/DDBJ databases">
        <title>Phenotypic and genomic properties of facultatively anaerobic sulfur-reducing natronoarchaea from hypersaline soda lakes.</title>
        <authorList>
            <person name="Sorokin D.Y."/>
            <person name="Kublanov I.V."/>
            <person name="Roman P."/>
            <person name="Sinninghe Damste J.S."/>
            <person name="Golyshin P.N."/>
            <person name="Rojo D."/>
            <person name="Ciordia S."/>
            <person name="Mena Md.C."/>
            <person name="Ferrer M."/>
            <person name="Messina E."/>
            <person name="Smedile F."/>
            <person name="La Spada G."/>
            <person name="La Cono V."/>
            <person name="Yakimov M.M."/>
        </authorList>
    </citation>
    <scope>NUCLEOTIDE SEQUENCE [LARGE SCALE GENOMIC DNA]</scope>
    <source>
        <strain evidence="4">AArc1</strain>
    </source>
</reference>
<reference evidence="3" key="2">
    <citation type="submission" date="2018-02" db="EMBL/GenBank/DDBJ databases">
        <title>Phenotypic and genomic properties of facultatively anaerobic sulfur-reducing natronoarchaea from hypersaline soda lakes.</title>
        <authorList>
            <person name="Sorokin D.Y."/>
            <person name="Kublanov I.V."/>
            <person name="Roman P."/>
            <person name="Sinninghe Damste J.S."/>
            <person name="Golyshin P.N."/>
            <person name="Rojo D."/>
            <person name="Ciordia S."/>
            <person name="Mena M.D.C."/>
            <person name="Ferrer M."/>
            <person name="Messina E."/>
            <person name="Smedile F."/>
            <person name="La Spada G."/>
            <person name="La Cono V."/>
            <person name="Yakimov M.M."/>
        </authorList>
    </citation>
    <scope>NUCLEOTIDE SEQUENCE [LARGE SCALE GENOMIC DNA]</scope>
    <source>
        <strain evidence="3">AArc-Mg</strain>
    </source>
</reference>
<dbReference type="AlphaFoldDB" id="A0A346PT58"/>
<accession>A0A346PCT9</accession>
<dbReference type="EMBL" id="CP024047">
    <property type="protein sequence ID" value="AXR77334.1"/>
    <property type="molecule type" value="Genomic_DNA"/>
</dbReference>
<evidence type="ECO:0000313" key="3">
    <source>
        <dbReference type="Proteomes" id="UP000258613"/>
    </source>
</evidence>
<evidence type="ECO:0000313" key="1">
    <source>
        <dbReference type="EMBL" id="AXR77334.1"/>
    </source>
</evidence>
<dbReference type="KEGG" id="nag:AArcMg_2713"/>
<name>A0A346PT58_9EURY</name>
<reference evidence="2" key="3">
    <citation type="journal article" date="2019" name="Int. J. Syst. Evol. Microbiol.">
        <title>Natronolimnobius sulfurireducens sp. nov. and Halalkaliarchaeum desulfuricum gen. nov., sp. nov., the first sulfur-respiring alkaliphilic haloarchaea from hypersaline alkaline lakes.</title>
        <authorList>
            <person name="Sorokin D.Y."/>
            <person name="Yakimov M."/>
            <person name="Messina E."/>
            <person name="Merkel A.Y."/>
            <person name="Bale N.J."/>
            <person name="Sinninghe Damste J.S."/>
        </authorList>
    </citation>
    <scope>NUCLEOTIDE SEQUENCE</scope>
    <source>
        <strain evidence="2">AArc-Mg</strain>
        <strain evidence="1">AArc1</strain>
    </source>
</reference>